<proteinExistence type="predicted"/>
<keyword evidence="3" id="KW-1185">Reference proteome</keyword>
<organism evidence="2 3">
    <name type="scientific">Corchorus capsularis</name>
    <name type="common">Jute</name>
    <dbReference type="NCBI Taxonomy" id="210143"/>
    <lineage>
        <taxon>Eukaryota</taxon>
        <taxon>Viridiplantae</taxon>
        <taxon>Streptophyta</taxon>
        <taxon>Embryophyta</taxon>
        <taxon>Tracheophyta</taxon>
        <taxon>Spermatophyta</taxon>
        <taxon>Magnoliopsida</taxon>
        <taxon>eudicotyledons</taxon>
        <taxon>Gunneridae</taxon>
        <taxon>Pentapetalae</taxon>
        <taxon>rosids</taxon>
        <taxon>malvids</taxon>
        <taxon>Malvales</taxon>
        <taxon>Malvaceae</taxon>
        <taxon>Grewioideae</taxon>
        <taxon>Apeibeae</taxon>
        <taxon>Corchorus</taxon>
    </lineage>
</organism>
<evidence type="ECO:0000256" key="1">
    <source>
        <dbReference type="SAM" id="MobiDB-lite"/>
    </source>
</evidence>
<sequence>MANLHSGDGRGNVNGGHSEEAIHSSTTSPSNNRIRLEVFNQTLKIPLGIRRIGCIPSTARPAGLGYNHW</sequence>
<feature type="compositionally biased region" description="Polar residues" evidence="1">
    <location>
        <begin position="23"/>
        <end position="33"/>
    </location>
</feature>
<reference evidence="2 3" key="1">
    <citation type="submission" date="2013-09" db="EMBL/GenBank/DDBJ databases">
        <title>Corchorus capsularis genome sequencing.</title>
        <authorList>
            <person name="Alam M."/>
            <person name="Haque M.S."/>
            <person name="Islam M.S."/>
            <person name="Emdad E.M."/>
            <person name="Islam M.M."/>
            <person name="Ahmed B."/>
            <person name="Halim A."/>
            <person name="Hossen Q.M.M."/>
            <person name="Hossain M.Z."/>
            <person name="Ahmed R."/>
            <person name="Khan M.M."/>
            <person name="Islam R."/>
            <person name="Rashid M.M."/>
            <person name="Khan S.A."/>
            <person name="Rahman M.S."/>
            <person name="Alam M."/>
        </authorList>
    </citation>
    <scope>NUCLEOTIDE SEQUENCE [LARGE SCALE GENOMIC DNA]</scope>
    <source>
        <strain evidence="3">cv. CVL-1</strain>
        <tissue evidence="2">Whole seedling</tissue>
    </source>
</reference>
<evidence type="ECO:0000313" key="2">
    <source>
        <dbReference type="EMBL" id="OMO80545.1"/>
    </source>
</evidence>
<accession>A0A1R3IDB8</accession>
<dbReference type="Proteomes" id="UP000188268">
    <property type="component" value="Unassembled WGS sequence"/>
</dbReference>
<feature type="region of interest" description="Disordered" evidence="1">
    <location>
        <begin position="1"/>
        <end position="33"/>
    </location>
</feature>
<protein>
    <submittedName>
        <fullName evidence="2">Uncharacterized protein</fullName>
    </submittedName>
</protein>
<gene>
    <name evidence="2" type="ORF">CCACVL1_12888</name>
</gene>
<dbReference type="AlphaFoldDB" id="A0A1R3IDB8"/>
<name>A0A1R3IDB8_COCAP</name>
<comment type="caution">
    <text evidence="2">The sequence shown here is derived from an EMBL/GenBank/DDBJ whole genome shotgun (WGS) entry which is preliminary data.</text>
</comment>
<evidence type="ECO:0000313" key="3">
    <source>
        <dbReference type="Proteomes" id="UP000188268"/>
    </source>
</evidence>
<dbReference type="Gramene" id="OMO80545">
    <property type="protein sequence ID" value="OMO80545"/>
    <property type="gene ID" value="CCACVL1_12888"/>
</dbReference>
<dbReference type="EMBL" id="AWWV01010293">
    <property type="protein sequence ID" value="OMO80545.1"/>
    <property type="molecule type" value="Genomic_DNA"/>
</dbReference>